<dbReference type="InterPro" id="IPR036770">
    <property type="entry name" value="Ankyrin_rpt-contain_sf"/>
</dbReference>
<proteinExistence type="inferred from homology"/>
<keyword evidence="6" id="KW-0040">ANK repeat</keyword>
<organism evidence="9 10">
    <name type="scientific">Rotaria magnacalcarata</name>
    <dbReference type="NCBI Taxonomy" id="392030"/>
    <lineage>
        <taxon>Eukaryota</taxon>
        <taxon>Metazoa</taxon>
        <taxon>Spiralia</taxon>
        <taxon>Gnathifera</taxon>
        <taxon>Rotifera</taxon>
        <taxon>Eurotatoria</taxon>
        <taxon>Bdelloidea</taxon>
        <taxon>Philodinida</taxon>
        <taxon>Philodinidae</taxon>
        <taxon>Rotaria</taxon>
    </lineage>
</organism>
<keyword evidence="8" id="KW-0812">Transmembrane</keyword>
<feature type="transmembrane region" description="Helical" evidence="8">
    <location>
        <begin position="444"/>
        <end position="465"/>
    </location>
</feature>
<evidence type="ECO:0000256" key="5">
    <source>
        <dbReference type="ARBA" id="ARBA00047597"/>
    </source>
</evidence>
<sequence>ETKHANGRVIMHCSAADQQRCRHVIRKLNEANYHVVLNNKLTHFDTDMKTHCIICCLTESYQNDSQRQAELQYCYKSQHHLIPILFEHGFEVQQTWLGQILESLQISIINFSESITVTDVAWQELHRALSELNKHDDKSVAKASHYLNIYEECQKQGWDNIPQLLLYIPAILIHDAIDKRKSHDMKKMIHLMYTINNRFSGTAQLQINKFQQWLENINQINQETDTYLHPIDAERKTPSSLCVRNLHDACGQNDIQHVRDILQSCKMNDLDKAEKHEQTTALSIASRLGHHEIVRILLEHGDLMAKRNQDGSTPFRQAKDERTKEIFVQYQHLVPRFAGDLLEWTVNYREPAIKRAQIREILRRNHFIVDSFTSSTVRYVRCYLALEGFSIQEIKQLESMTYTSVEGFIRAYTSTTRFHKYINRHLAIYALPYFDSSFNISIPYSFIHCLLSVVAFILNYFRVLVSFVGHVYRGMLITKEDLYRYVVGSRVLNTAFLSTSKNRVVAEIFAGIKEHETSSTHDPANIHVLSIYNIRNQRTAYDIEQLSNIQMEDEVLIFPFSAFCVTRVEKKFNGSVEIELNECDLEEWTSSDDIQDMITTRFGLKYLNEQ</sequence>
<dbReference type="AlphaFoldDB" id="A0A820DYG5"/>
<dbReference type="InterPro" id="IPR000768">
    <property type="entry name" value="ART"/>
</dbReference>
<dbReference type="SUPFAM" id="SSF56399">
    <property type="entry name" value="ADP-ribosylation"/>
    <property type="match status" value="1"/>
</dbReference>
<comment type="catalytic activity">
    <reaction evidence="5 7">
        <text>L-arginyl-[protein] + NAD(+) = N(omega)-(ADP-D-ribosyl)-L-arginyl-[protein] + nicotinamide + H(+)</text>
        <dbReference type="Rhea" id="RHEA:19149"/>
        <dbReference type="Rhea" id="RHEA-COMP:10532"/>
        <dbReference type="Rhea" id="RHEA-COMP:15087"/>
        <dbReference type="ChEBI" id="CHEBI:15378"/>
        <dbReference type="ChEBI" id="CHEBI:17154"/>
        <dbReference type="ChEBI" id="CHEBI:29965"/>
        <dbReference type="ChEBI" id="CHEBI:57540"/>
        <dbReference type="ChEBI" id="CHEBI:142554"/>
        <dbReference type="EC" id="2.4.2.31"/>
    </reaction>
</comment>
<keyword evidence="10" id="KW-1185">Reference proteome</keyword>
<evidence type="ECO:0000313" key="10">
    <source>
        <dbReference type="Proteomes" id="UP000663866"/>
    </source>
</evidence>
<name>A0A820DYG5_9BILA</name>
<keyword evidence="7" id="KW-0520">NAD</keyword>
<protein>
    <recommendedName>
        <fullName evidence="7">NAD(P)(+)--arginine ADP-ribosyltransferase</fullName>
        <ecNumber evidence="7">2.4.2.31</ecNumber>
    </recommendedName>
    <alternativeName>
        <fullName evidence="7">Mono(ADP-ribosyl)transferase</fullName>
    </alternativeName>
</protein>
<dbReference type="Proteomes" id="UP000663866">
    <property type="component" value="Unassembled WGS sequence"/>
</dbReference>
<accession>A0A820DYG5</accession>
<dbReference type="SUPFAM" id="SSF48403">
    <property type="entry name" value="Ankyrin repeat"/>
    <property type="match status" value="1"/>
</dbReference>
<dbReference type="EC" id="2.4.2.31" evidence="7"/>
<evidence type="ECO:0000256" key="8">
    <source>
        <dbReference type="SAM" id="Phobius"/>
    </source>
</evidence>
<comment type="similarity">
    <text evidence="1 7">Belongs to the Arg-specific ADP-ribosyltransferase family.</text>
</comment>
<dbReference type="PROSITE" id="PS50088">
    <property type="entry name" value="ANK_REPEAT"/>
    <property type="match status" value="1"/>
</dbReference>
<evidence type="ECO:0000256" key="4">
    <source>
        <dbReference type="ARBA" id="ARBA00022695"/>
    </source>
</evidence>
<dbReference type="PROSITE" id="PS50297">
    <property type="entry name" value="ANK_REP_REGION"/>
    <property type="match status" value="1"/>
</dbReference>
<evidence type="ECO:0000313" key="9">
    <source>
        <dbReference type="EMBL" id="CAF4238644.1"/>
    </source>
</evidence>
<dbReference type="Pfam" id="PF12796">
    <property type="entry name" value="Ank_2"/>
    <property type="match status" value="1"/>
</dbReference>
<keyword evidence="2 7" id="KW-0328">Glycosyltransferase</keyword>
<keyword evidence="8" id="KW-1133">Transmembrane helix</keyword>
<gene>
    <name evidence="9" type="ORF">OVN521_LOCUS28387</name>
</gene>
<dbReference type="InterPro" id="IPR002110">
    <property type="entry name" value="Ankyrin_rpt"/>
</dbReference>
<dbReference type="GO" id="GO:0106274">
    <property type="term" value="F:NAD+-protein-arginine ADP-ribosyltransferase activity"/>
    <property type="evidence" value="ECO:0007669"/>
    <property type="project" value="UniProtKB-EC"/>
</dbReference>
<evidence type="ECO:0000256" key="3">
    <source>
        <dbReference type="ARBA" id="ARBA00022679"/>
    </source>
</evidence>
<feature type="repeat" description="ANK" evidence="6">
    <location>
        <begin position="277"/>
        <end position="309"/>
    </location>
</feature>
<evidence type="ECO:0000256" key="7">
    <source>
        <dbReference type="RuleBase" id="RU361228"/>
    </source>
</evidence>
<dbReference type="Gene3D" id="3.90.176.10">
    <property type="entry name" value="Toxin ADP-ribosyltransferase, Chain A, domain 1"/>
    <property type="match status" value="1"/>
</dbReference>
<keyword evidence="8" id="KW-0472">Membrane</keyword>
<keyword evidence="4" id="KW-0548">Nucleotidyltransferase</keyword>
<dbReference type="EMBL" id="CAJOBG010008238">
    <property type="protein sequence ID" value="CAF4238644.1"/>
    <property type="molecule type" value="Genomic_DNA"/>
</dbReference>
<dbReference type="Pfam" id="PF01129">
    <property type="entry name" value="ART"/>
    <property type="match status" value="1"/>
</dbReference>
<evidence type="ECO:0000256" key="2">
    <source>
        <dbReference type="ARBA" id="ARBA00022676"/>
    </source>
</evidence>
<evidence type="ECO:0000256" key="6">
    <source>
        <dbReference type="PROSITE-ProRule" id="PRU00023"/>
    </source>
</evidence>
<dbReference type="GO" id="GO:0016779">
    <property type="term" value="F:nucleotidyltransferase activity"/>
    <property type="evidence" value="ECO:0007669"/>
    <property type="project" value="UniProtKB-KW"/>
</dbReference>
<dbReference type="Gene3D" id="1.25.40.20">
    <property type="entry name" value="Ankyrin repeat-containing domain"/>
    <property type="match status" value="1"/>
</dbReference>
<keyword evidence="3 7" id="KW-0808">Transferase</keyword>
<keyword evidence="7" id="KW-0521">NADP</keyword>
<feature type="non-terminal residue" evidence="9">
    <location>
        <position position="1"/>
    </location>
</feature>
<comment type="caution">
    <text evidence="9">The sequence shown here is derived from an EMBL/GenBank/DDBJ whole genome shotgun (WGS) entry which is preliminary data.</text>
</comment>
<reference evidence="9" key="1">
    <citation type="submission" date="2021-02" db="EMBL/GenBank/DDBJ databases">
        <authorList>
            <person name="Nowell W R."/>
        </authorList>
    </citation>
    <scope>NUCLEOTIDE SEQUENCE</scope>
</reference>
<evidence type="ECO:0000256" key="1">
    <source>
        <dbReference type="ARBA" id="ARBA00009558"/>
    </source>
</evidence>